<comment type="catalytic activity">
    <reaction evidence="5">
        <text>ATP + H2O = ADP + phosphate + H(+)</text>
        <dbReference type="Rhea" id="RHEA:13065"/>
        <dbReference type="ChEBI" id="CHEBI:15377"/>
        <dbReference type="ChEBI" id="CHEBI:15378"/>
        <dbReference type="ChEBI" id="CHEBI:30616"/>
        <dbReference type="ChEBI" id="CHEBI:43474"/>
        <dbReference type="ChEBI" id="CHEBI:456216"/>
        <dbReference type="EC" id="3.6.4.13"/>
    </reaction>
</comment>
<dbReference type="FunFam" id="1.20.120.1080:FF:000081">
    <property type="entry name" value="Tudor domain containing 9"/>
    <property type="match status" value="1"/>
</dbReference>
<feature type="domain" description="Helicase C-terminal" evidence="7">
    <location>
        <begin position="63"/>
        <end position="248"/>
    </location>
</feature>
<feature type="domain" description="Tudor" evidence="6">
    <location>
        <begin position="597"/>
        <end position="658"/>
    </location>
</feature>
<protein>
    <recommendedName>
        <fullName evidence="1">RNA helicase</fullName>
        <ecNumber evidence="1">3.6.4.13</ecNumber>
    </recommendedName>
</protein>
<evidence type="ECO:0000256" key="5">
    <source>
        <dbReference type="ARBA" id="ARBA00047984"/>
    </source>
</evidence>
<dbReference type="Proteomes" id="UP000694557">
    <property type="component" value="Unassembled WGS sequence"/>
</dbReference>
<dbReference type="SMART" id="SM00490">
    <property type="entry name" value="HELICc"/>
    <property type="match status" value="1"/>
</dbReference>
<proteinExistence type="predicted"/>
<evidence type="ECO:0000256" key="1">
    <source>
        <dbReference type="ARBA" id="ARBA00012552"/>
    </source>
</evidence>
<dbReference type="InterPro" id="IPR007502">
    <property type="entry name" value="Helicase-assoc_dom"/>
</dbReference>
<dbReference type="FunFam" id="3.40.50.300:FF:000946">
    <property type="entry name" value="putative ATP-dependent RNA helicase TDRD9"/>
    <property type="match status" value="1"/>
</dbReference>
<dbReference type="GO" id="GO:0003723">
    <property type="term" value="F:RNA binding"/>
    <property type="evidence" value="ECO:0007669"/>
    <property type="project" value="TreeGrafter"/>
</dbReference>
<dbReference type="PROSITE" id="PS51194">
    <property type="entry name" value="HELICASE_CTER"/>
    <property type="match status" value="1"/>
</dbReference>
<dbReference type="Pfam" id="PF00271">
    <property type="entry name" value="Helicase_C"/>
    <property type="match status" value="1"/>
</dbReference>
<evidence type="ECO:0000256" key="2">
    <source>
        <dbReference type="ARBA" id="ARBA00022490"/>
    </source>
</evidence>
<reference evidence="8" key="2">
    <citation type="submission" date="2025-09" db="UniProtKB">
        <authorList>
            <consortium name="Ensembl"/>
        </authorList>
    </citation>
    <scope>IDENTIFICATION</scope>
</reference>
<evidence type="ECO:0000259" key="7">
    <source>
        <dbReference type="PROSITE" id="PS51194"/>
    </source>
</evidence>
<dbReference type="PANTHER" id="PTHR18934">
    <property type="entry name" value="ATP-DEPENDENT RNA HELICASE"/>
    <property type="match status" value="1"/>
</dbReference>
<reference evidence="8" key="1">
    <citation type="submission" date="2025-08" db="UniProtKB">
        <authorList>
            <consortium name="Ensembl"/>
        </authorList>
    </citation>
    <scope>IDENTIFICATION</scope>
</reference>
<dbReference type="Gene3D" id="2.40.50.90">
    <property type="match status" value="1"/>
</dbReference>
<dbReference type="PROSITE" id="PS50304">
    <property type="entry name" value="TUDOR"/>
    <property type="match status" value="1"/>
</dbReference>
<evidence type="ECO:0000313" key="9">
    <source>
        <dbReference type="Proteomes" id="UP000694557"/>
    </source>
</evidence>
<evidence type="ECO:0000256" key="4">
    <source>
        <dbReference type="ARBA" id="ARBA00022806"/>
    </source>
</evidence>
<dbReference type="GeneTree" id="ENSGT00940000157035"/>
<organism evidence="8 9">
    <name type="scientific">Oncorhynchus kisutch</name>
    <name type="common">Coho salmon</name>
    <name type="synonym">Salmo kisutch</name>
    <dbReference type="NCBI Taxonomy" id="8019"/>
    <lineage>
        <taxon>Eukaryota</taxon>
        <taxon>Metazoa</taxon>
        <taxon>Chordata</taxon>
        <taxon>Craniata</taxon>
        <taxon>Vertebrata</taxon>
        <taxon>Euteleostomi</taxon>
        <taxon>Actinopterygii</taxon>
        <taxon>Neopterygii</taxon>
        <taxon>Teleostei</taxon>
        <taxon>Protacanthopterygii</taxon>
        <taxon>Salmoniformes</taxon>
        <taxon>Salmonidae</taxon>
        <taxon>Salmoninae</taxon>
        <taxon>Oncorhynchus</taxon>
    </lineage>
</organism>
<keyword evidence="4" id="KW-0347">Helicase</keyword>
<evidence type="ECO:0000256" key="3">
    <source>
        <dbReference type="ARBA" id="ARBA00022801"/>
    </source>
</evidence>
<dbReference type="Pfam" id="PF00567">
    <property type="entry name" value="TUDOR"/>
    <property type="match status" value="1"/>
</dbReference>
<gene>
    <name evidence="8" type="primary">TDRD9</name>
</gene>
<keyword evidence="9" id="KW-1185">Reference proteome</keyword>
<dbReference type="Gene3D" id="1.20.120.1080">
    <property type="match status" value="1"/>
</dbReference>
<keyword evidence="4" id="KW-0547">Nucleotide-binding</keyword>
<dbReference type="EC" id="3.6.4.13" evidence="1"/>
<dbReference type="Ensembl" id="ENSOKIT00005107864.1">
    <property type="protein sequence ID" value="ENSOKIP00005100630.1"/>
    <property type="gene ID" value="ENSOKIG00005044187.1"/>
</dbReference>
<dbReference type="InterPro" id="IPR035437">
    <property type="entry name" value="SNase_OB-fold_sf"/>
</dbReference>
<keyword evidence="3" id="KW-0378">Hydrolase</keyword>
<dbReference type="InterPro" id="IPR027417">
    <property type="entry name" value="P-loop_NTPase"/>
</dbReference>
<sequence length="808" mass="90872">MSATINCREFAEYFGTPIRSQMNPAYVFEVEGAPYAIEEFYLEDLCSLIPYRVRGGMYNVAVSLIQSFDELEAKDQSSRTAREGGLSLPDRGSVLVFLPGLGEIHYMQEALSKLVRKRLQVYPLHSSVTLEEQNGVFLVPVPGYRKIILSTNIAESSVTVPDVKYVIDFCLARHMVCDKETHYQSLRLTWASKTNCNQRRGRAGRVSMGYCYRLVTKEFWRNEIPDYVVPEMVRAPLANIMLKVKLLDMGDPRSLLSTALSPPQLNDIERTILQLKEMGALSVGNDGQGQKRFDGELTFLGRILAHLPVDLHLGKMIVLGHVFGCLEECLIIAASLSLKSFFAMPSLQQLAGYRSKLSFAHGVQSDSIAFVNAFKAWHTSRSKGELRHPKSELEWGKENCIQIKRIREVAELYEDLKERTSQFNMHVIENPVPMDYASLHKQRFILQVVIAGAYYPNYFSQGEMDEELASKDLSGHDPKTTVNLPPYSFLYYKQLQSLFRQCGQVKSIAFDGARGHVEFYRTTTRGSGVLPEVSLALLLAHQRHPLDIFVHPSDEVETFVVEVGHFWGFQADDASMEKQRHLTAEINSHELCPVPVSLYPNLLCLAPFSEGDEQGLYYRAKILHVCGSSVEVFFLDFGNTSLVSLGLCSALSPQAQEFQISGMRPSAQSMILGDQWSSRARNRFITLVNGHPLIVSLFSILHGIMRVELLINTDTVTSSVADIMMQEGHAIKAEESFESKQIHDVLVSLYKDLQDGTFTPNATSSSWKTSKEEEKQLIDSLLQSFAKTSQSSLKSKARTLAKWLTHIS</sequence>
<dbReference type="SUPFAM" id="SSF63748">
    <property type="entry name" value="Tudor/PWWP/MBT"/>
    <property type="match status" value="1"/>
</dbReference>
<dbReference type="Pfam" id="PF21010">
    <property type="entry name" value="HA2_C"/>
    <property type="match status" value="1"/>
</dbReference>
<dbReference type="AlphaFoldDB" id="A0A8C7KIR1"/>
<name>A0A8C7KIR1_ONCKI</name>
<keyword evidence="2" id="KW-0963">Cytoplasm</keyword>
<dbReference type="SMART" id="SM00333">
    <property type="entry name" value="TUDOR"/>
    <property type="match status" value="1"/>
</dbReference>
<dbReference type="PANTHER" id="PTHR18934:SF113">
    <property type="entry name" value="ATP-DEPENDENT RNA HELICASE TDRD9"/>
    <property type="match status" value="1"/>
</dbReference>
<evidence type="ECO:0000259" key="6">
    <source>
        <dbReference type="PROSITE" id="PS50304"/>
    </source>
</evidence>
<dbReference type="GO" id="GO:0016787">
    <property type="term" value="F:hydrolase activity"/>
    <property type="evidence" value="ECO:0007669"/>
    <property type="project" value="UniProtKB-KW"/>
</dbReference>
<accession>A0A8C7KIR1</accession>
<dbReference type="GO" id="GO:0003724">
    <property type="term" value="F:RNA helicase activity"/>
    <property type="evidence" value="ECO:0007669"/>
    <property type="project" value="UniProtKB-EC"/>
</dbReference>
<dbReference type="InterPro" id="IPR002999">
    <property type="entry name" value="Tudor"/>
</dbReference>
<dbReference type="InterPro" id="IPR001650">
    <property type="entry name" value="Helicase_C-like"/>
</dbReference>
<keyword evidence="4" id="KW-0067">ATP-binding</keyword>
<dbReference type="CDD" id="cd18791">
    <property type="entry name" value="SF2_C_RHA"/>
    <property type="match status" value="1"/>
</dbReference>
<dbReference type="SUPFAM" id="SSF52540">
    <property type="entry name" value="P-loop containing nucleoside triphosphate hydrolases"/>
    <property type="match status" value="1"/>
</dbReference>
<evidence type="ECO:0000313" key="8">
    <source>
        <dbReference type="Ensembl" id="ENSOKIP00005100630.1"/>
    </source>
</evidence>
<dbReference type="SMART" id="SM00847">
    <property type="entry name" value="HA2"/>
    <property type="match status" value="1"/>
</dbReference>
<dbReference type="Gene3D" id="3.40.50.300">
    <property type="entry name" value="P-loop containing nucleotide triphosphate hydrolases"/>
    <property type="match status" value="1"/>
</dbReference>